<evidence type="ECO:0000313" key="2">
    <source>
        <dbReference type="EMBL" id="CUR35431.1"/>
    </source>
</evidence>
<dbReference type="PROSITE" id="PS50994">
    <property type="entry name" value="INTEGRASE"/>
    <property type="match status" value="1"/>
</dbReference>
<dbReference type="InterPro" id="IPR012337">
    <property type="entry name" value="RNaseH-like_sf"/>
</dbReference>
<reference evidence="3" key="1">
    <citation type="submission" date="2015-10" db="EMBL/GenBank/DDBJ databases">
        <authorList>
            <person name="Regsiter A."/>
            <person name="william w."/>
        </authorList>
    </citation>
    <scope>NUCLEOTIDE SEQUENCE [LARGE SCALE GENOMIC DNA]</scope>
</reference>
<dbReference type="GO" id="GO:0015074">
    <property type="term" value="P:DNA integration"/>
    <property type="evidence" value="ECO:0007669"/>
    <property type="project" value="InterPro"/>
</dbReference>
<dbReference type="EMBL" id="CZDF01000174">
    <property type="protein sequence ID" value="CUR35431.1"/>
    <property type="molecule type" value="Genomic_DNA"/>
</dbReference>
<organism evidence="2 3">
    <name type="scientific">Planktothrix tepida PCC 9214</name>
    <dbReference type="NCBI Taxonomy" id="671072"/>
    <lineage>
        <taxon>Bacteria</taxon>
        <taxon>Bacillati</taxon>
        <taxon>Cyanobacteriota</taxon>
        <taxon>Cyanophyceae</taxon>
        <taxon>Oscillatoriophycideae</taxon>
        <taxon>Oscillatoriales</taxon>
        <taxon>Microcoleaceae</taxon>
        <taxon>Planktothrix</taxon>
    </lineage>
</organism>
<dbReference type="GO" id="GO:0003676">
    <property type="term" value="F:nucleic acid binding"/>
    <property type="evidence" value="ECO:0007669"/>
    <property type="project" value="InterPro"/>
</dbReference>
<dbReference type="PANTHER" id="PTHR35004">
    <property type="entry name" value="TRANSPOSASE RV3428C-RELATED"/>
    <property type="match status" value="1"/>
</dbReference>
<dbReference type="InterPro" id="IPR036397">
    <property type="entry name" value="RNaseH_sf"/>
</dbReference>
<keyword evidence="3" id="KW-1185">Reference proteome</keyword>
<feature type="domain" description="Integrase catalytic" evidence="1">
    <location>
        <begin position="145"/>
        <end position="344"/>
    </location>
</feature>
<name>A0A1J1LSQ2_9CYAN</name>
<sequence length="549" mass="62906">MPKKQIPIDAIVDLRRRLDQLPPRSPSRRVLVQEIAQLYGISEDTVYRTLREGNGIRPVRRADCDVPRVIPKATLERYCEIIAALKIRTSNRKGRHLSTVQAIRLLEEDGINTPDGHVTVPVGLLKPTTVNRYLNKWGYDRNTLLRQPPAVRFQAEQSNQCWHFDLSPSDLKHVKAPAFIEPGRGHPLLMLYSVVDDRSGVAYQEYHAVYGEDVEAALRFMFAAMSPKKETDFPFQGIPQMLYMDNGPIAKSLVFQKVMGYLGIEVRTHLPNGKDGRRVTARSKGKVERPFRTVKEMHETLYHLHEPETEAEANAWLMKFLLHYNSRPHRSEPHSRMEDWVSHLPEFGIRQMCNWERFCTFARSPERRKVGIDARVTVEGVAYEVEPDLAGETVVLWWGLFDNELYVEHGERRYGPFLPVDGPIPLHRYRSFKKTRTQKRAERIESLAKQLSLPNSVIGKDNPSDLVGSTTELKVQPFVDPNPFQELTFSTVIAAKLAIADYLARPLAKLTPEQMAYIDAVLLATLNKQEVMKQIRDFFNPITGTSHVE</sequence>
<evidence type="ECO:0000259" key="1">
    <source>
        <dbReference type="PROSITE" id="PS50994"/>
    </source>
</evidence>
<proteinExistence type="predicted"/>
<accession>A0A1J1LSQ2</accession>
<dbReference type="Proteomes" id="UP000184315">
    <property type="component" value="Unassembled WGS sequence"/>
</dbReference>
<dbReference type="SUPFAM" id="SSF53098">
    <property type="entry name" value="Ribonuclease H-like"/>
    <property type="match status" value="1"/>
</dbReference>
<dbReference type="AlphaFoldDB" id="A0A1J1LSQ2"/>
<dbReference type="STRING" id="671072.PL9214670057"/>
<protein>
    <recommendedName>
        <fullName evidence="1">Integrase catalytic domain-containing protein</fullName>
    </recommendedName>
</protein>
<dbReference type="InterPro" id="IPR001584">
    <property type="entry name" value="Integrase_cat-core"/>
</dbReference>
<gene>
    <name evidence="2" type="ORF">PL9214670057</name>
</gene>
<dbReference type="Gene3D" id="3.30.420.10">
    <property type="entry name" value="Ribonuclease H-like superfamily/Ribonuclease H"/>
    <property type="match status" value="1"/>
</dbReference>
<dbReference type="PANTHER" id="PTHR35004:SF7">
    <property type="entry name" value="INTEGRASE PROTEIN"/>
    <property type="match status" value="1"/>
</dbReference>
<evidence type="ECO:0000313" key="3">
    <source>
        <dbReference type="Proteomes" id="UP000184315"/>
    </source>
</evidence>